<comment type="caution">
    <text evidence="2">The sequence shown here is derived from an EMBL/GenBank/DDBJ whole genome shotgun (WGS) entry which is preliminary data.</text>
</comment>
<proteinExistence type="predicted"/>
<keyword evidence="3" id="KW-1185">Reference proteome</keyword>
<feature type="region of interest" description="Disordered" evidence="1">
    <location>
        <begin position="18"/>
        <end position="66"/>
    </location>
</feature>
<dbReference type="Proteomes" id="UP000033618">
    <property type="component" value="Unassembled WGS sequence"/>
</dbReference>
<reference evidence="2 3" key="1">
    <citation type="submission" date="2015-03" db="EMBL/GenBank/DDBJ databases">
        <title>Draft Genome Sequence of Burkholderia andropogonis type strain ICMP2807, isolated from Sorghum bicolor.</title>
        <authorList>
            <person name="Lopes-Santos L."/>
            <person name="Castro D.B."/>
            <person name="Ottoboni L.M."/>
            <person name="Park D."/>
            <person name="Weirc B.S."/>
            <person name="Destefano S.A."/>
        </authorList>
    </citation>
    <scope>NUCLEOTIDE SEQUENCE [LARGE SCALE GENOMIC DNA]</scope>
    <source>
        <strain evidence="2 3">ICMP2807</strain>
    </source>
</reference>
<dbReference type="EMBL" id="LAQU01000028">
    <property type="protein sequence ID" value="KKB61953.1"/>
    <property type="molecule type" value="Genomic_DNA"/>
</dbReference>
<gene>
    <name evidence="2" type="ORF">WM40_20215</name>
</gene>
<protein>
    <submittedName>
        <fullName evidence="2">Uncharacterized protein</fullName>
    </submittedName>
</protein>
<accession>A0A0F5JVR4</accession>
<organism evidence="2 3">
    <name type="scientific">Robbsia andropogonis</name>
    <dbReference type="NCBI Taxonomy" id="28092"/>
    <lineage>
        <taxon>Bacteria</taxon>
        <taxon>Pseudomonadati</taxon>
        <taxon>Pseudomonadota</taxon>
        <taxon>Betaproteobacteria</taxon>
        <taxon>Burkholderiales</taxon>
        <taxon>Burkholderiaceae</taxon>
        <taxon>Robbsia</taxon>
    </lineage>
</organism>
<sequence length="66" mass="6774">MACSREAPHIAALGWSDAQTAGRRGSPKIMHRSAASSCTQRTPAALPSGMPGMGELIDGAVQQAPQ</sequence>
<name>A0A0F5JVR4_9BURK</name>
<evidence type="ECO:0000256" key="1">
    <source>
        <dbReference type="SAM" id="MobiDB-lite"/>
    </source>
</evidence>
<evidence type="ECO:0000313" key="2">
    <source>
        <dbReference type="EMBL" id="KKB61953.1"/>
    </source>
</evidence>
<dbReference type="AlphaFoldDB" id="A0A0F5JVR4"/>
<evidence type="ECO:0000313" key="3">
    <source>
        <dbReference type="Proteomes" id="UP000033618"/>
    </source>
</evidence>